<dbReference type="InterPro" id="IPR050515">
    <property type="entry name" value="Beta-lactam/transpept"/>
</dbReference>
<dbReference type="SUPFAM" id="SSF56519">
    <property type="entry name" value="Penicillin binding protein dimerisation domain"/>
    <property type="match status" value="1"/>
</dbReference>
<protein>
    <recommendedName>
        <fullName evidence="15">Penicillin-binding protein</fullName>
    </recommendedName>
</protein>
<dbReference type="GO" id="GO:0008658">
    <property type="term" value="F:penicillin binding"/>
    <property type="evidence" value="ECO:0007669"/>
    <property type="project" value="InterPro"/>
</dbReference>
<keyword evidence="6" id="KW-0133">Cell shape</keyword>
<name>A0A9D1FD71_9FIRM</name>
<dbReference type="PANTHER" id="PTHR30627">
    <property type="entry name" value="PEPTIDOGLYCAN D,D-TRANSPEPTIDASE"/>
    <property type="match status" value="1"/>
</dbReference>
<comment type="similarity">
    <text evidence="3">Belongs to the transpeptidase family.</text>
</comment>
<dbReference type="InterPro" id="IPR005311">
    <property type="entry name" value="PBP_dimer"/>
</dbReference>
<dbReference type="InterPro" id="IPR036138">
    <property type="entry name" value="PBP_dimer_sf"/>
</dbReference>
<organism evidence="13 14">
    <name type="scientific">Candidatus Scatomorpha merdipullorum</name>
    <dbReference type="NCBI Taxonomy" id="2840927"/>
    <lineage>
        <taxon>Bacteria</taxon>
        <taxon>Bacillati</taxon>
        <taxon>Bacillota</taxon>
        <taxon>Clostridia</taxon>
        <taxon>Eubacteriales</taxon>
        <taxon>Candidatus Scatomorpha</taxon>
    </lineage>
</organism>
<dbReference type="SUPFAM" id="SSF56601">
    <property type="entry name" value="beta-lactamase/transpeptidase-like"/>
    <property type="match status" value="1"/>
</dbReference>
<evidence type="ECO:0000256" key="1">
    <source>
        <dbReference type="ARBA" id="ARBA00004167"/>
    </source>
</evidence>
<keyword evidence="10" id="KW-0961">Cell wall biogenesis/degradation</keyword>
<comment type="subcellular location">
    <subcellularLocation>
        <location evidence="2">Cell membrane</location>
    </subcellularLocation>
    <subcellularLocation>
        <location evidence="1">Membrane</location>
        <topology evidence="1">Single-pass membrane protein</topology>
    </subcellularLocation>
</comment>
<evidence type="ECO:0000259" key="12">
    <source>
        <dbReference type="Pfam" id="PF03717"/>
    </source>
</evidence>
<dbReference type="EMBL" id="DVJK01000145">
    <property type="protein sequence ID" value="HIS66947.1"/>
    <property type="molecule type" value="Genomic_DNA"/>
</dbReference>
<evidence type="ECO:0000256" key="5">
    <source>
        <dbReference type="ARBA" id="ARBA00022692"/>
    </source>
</evidence>
<evidence type="ECO:0000313" key="13">
    <source>
        <dbReference type="EMBL" id="HIS66947.1"/>
    </source>
</evidence>
<dbReference type="GO" id="GO:0005886">
    <property type="term" value="C:plasma membrane"/>
    <property type="evidence" value="ECO:0007669"/>
    <property type="project" value="UniProtKB-SubCell"/>
</dbReference>
<dbReference type="GO" id="GO:0008360">
    <property type="term" value="P:regulation of cell shape"/>
    <property type="evidence" value="ECO:0007669"/>
    <property type="project" value="UniProtKB-KW"/>
</dbReference>
<keyword evidence="7" id="KW-0573">Peptidoglycan synthesis</keyword>
<reference evidence="13" key="1">
    <citation type="submission" date="2020-10" db="EMBL/GenBank/DDBJ databases">
        <authorList>
            <person name="Gilroy R."/>
        </authorList>
    </citation>
    <scope>NUCLEOTIDE SEQUENCE</scope>
    <source>
        <strain evidence="13">ChiHjej10B9-9673</strain>
    </source>
</reference>
<evidence type="ECO:0000256" key="3">
    <source>
        <dbReference type="ARBA" id="ARBA00007171"/>
    </source>
</evidence>
<dbReference type="InterPro" id="IPR012338">
    <property type="entry name" value="Beta-lactam/transpept-like"/>
</dbReference>
<dbReference type="Pfam" id="PF03717">
    <property type="entry name" value="PBP_dimer"/>
    <property type="match status" value="1"/>
</dbReference>
<evidence type="ECO:0008006" key="15">
    <source>
        <dbReference type="Google" id="ProtNLM"/>
    </source>
</evidence>
<dbReference type="GO" id="GO:0009252">
    <property type="term" value="P:peptidoglycan biosynthetic process"/>
    <property type="evidence" value="ECO:0007669"/>
    <property type="project" value="UniProtKB-KW"/>
</dbReference>
<dbReference type="InterPro" id="IPR001460">
    <property type="entry name" value="PCN-bd_Tpept"/>
</dbReference>
<keyword evidence="4" id="KW-1003">Cell membrane</keyword>
<evidence type="ECO:0000256" key="6">
    <source>
        <dbReference type="ARBA" id="ARBA00022960"/>
    </source>
</evidence>
<evidence type="ECO:0000256" key="2">
    <source>
        <dbReference type="ARBA" id="ARBA00004236"/>
    </source>
</evidence>
<dbReference type="GO" id="GO:0071555">
    <property type="term" value="P:cell wall organization"/>
    <property type="evidence" value="ECO:0007669"/>
    <property type="project" value="UniProtKB-KW"/>
</dbReference>
<reference evidence="13" key="2">
    <citation type="journal article" date="2021" name="PeerJ">
        <title>Extensive microbial diversity within the chicken gut microbiome revealed by metagenomics and culture.</title>
        <authorList>
            <person name="Gilroy R."/>
            <person name="Ravi A."/>
            <person name="Getino M."/>
            <person name="Pursley I."/>
            <person name="Horton D.L."/>
            <person name="Alikhan N.F."/>
            <person name="Baker D."/>
            <person name="Gharbi K."/>
            <person name="Hall N."/>
            <person name="Watson M."/>
            <person name="Adriaenssens E.M."/>
            <person name="Foster-Nyarko E."/>
            <person name="Jarju S."/>
            <person name="Secka A."/>
            <person name="Antonio M."/>
            <person name="Oren A."/>
            <person name="Chaudhuri R.R."/>
            <person name="La Ragione R."/>
            <person name="Hildebrand F."/>
            <person name="Pallen M.J."/>
        </authorList>
    </citation>
    <scope>NUCLEOTIDE SEQUENCE</scope>
    <source>
        <strain evidence="13">ChiHjej10B9-9673</strain>
    </source>
</reference>
<keyword evidence="8" id="KW-1133">Transmembrane helix</keyword>
<keyword evidence="9" id="KW-0472">Membrane</keyword>
<dbReference type="Gene3D" id="3.40.710.10">
    <property type="entry name" value="DD-peptidase/beta-lactamase superfamily"/>
    <property type="match status" value="1"/>
</dbReference>
<gene>
    <name evidence="13" type="ORF">IAC18_05225</name>
</gene>
<feature type="domain" description="Penicillin-binding protein transpeptidase" evidence="11">
    <location>
        <begin position="359"/>
        <end position="700"/>
    </location>
</feature>
<keyword evidence="5" id="KW-0812">Transmembrane</keyword>
<dbReference type="Gene3D" id="1.10.10.1230">
    <property type="entry name" value="Penicillin-binding protein, N-terminal non-catalytic domain, head sub-domain"/>
    <property type="match status" value="1"/>
</dbReference>
<evidence type="ECO:0000256" key="4">
    <source>
        <dbReference type="ARBA" id="ARBA00022475"/>
    </source>
</evidence>
<evidence type="ECO:0000259" key="11">
    <source>
        <dbReference type="Pfam" id="PF00905"/>
    </source>
</evidence>
<dbReference type="GO" id="GO:0071972">
    <property type="term" value="F:peptidoglycan L,D-transpeptidase activity"/>
    <property type="evidence" value="ECO:0007669"/>
    <property type="project" value="TreeGrafter"/>
</dbReference>
<comment type="caution">
    <text evidence="13">The sequence shown here is derived from an EMBL/GenBank/DDBJ whole genome shotgun (WGS) entry which is preliminary data.</text>
</comment>
<dbReference type="PANTHER" id="PTHR30627:SF2">
    <property type="entry name" value="PEPTIDOGLYCAN D,D-TRANSPEPTIDASE MRDA"/>
    <property type="match status" value="1"/>
</dbReference>
<dbReference type="Gene3D" id="3.90.1310.10">
    <property type="entry name" value="Penicillin-binding protein 2a (Domain 2)"/>
    <property type="match status" value="1"/>
</dbReference>
<evidence type="ECO:0000256" key="9">
    <source>
        <dbReference type="ARBA" id="ARBA00023136"/>
    </source>
</evidence>
<feature type="domain" description="Penicillin-binding protein dimerisation" evidence="12">
    <location>
        <begin position="53"/>
        <end position="293"/>
    </location>
</feature>
<proteinExistence type="inferred from homology"/>
<sequence length="721" mass="79575">MGSKIQTSRIVAFGLVILILLALCVGTLYQLQIVEGAQALAESQAHQYSDQTVTAARGNILDRYGRVLVSNRECYNLYINTTRLFGDDVEDPNALILQMVNIVEANGIEWTDDLPITKEPPFEYDENMSALSRRMLEAYFERHGLDEDTSSVELMSYFRTRYEIANSYSSSDMRKISAVRYALNVRYAINTGDYIFVEDASIDLISELMGVVGNVIEVRSSYVREYNTQYAAHILGYIGAMEDYEVEQYMRGEDSGYKLDSQVGKTGAEYAFESWLHGSDGTARVERNADGTLMGMVYTEDPVPGNHVYLTIDIQLQEAVERALENGILALQLKRDEDNAKAIAAGNEDEVREDIQEAAAVVVDVKTGEPLAIASYPSFDASRVYETEYYKELTANADDPNIPQPLYNYALMGAYAPGSTFKPLTALAALTNNVVNTETRIKCEGVFSKYADQGYAPHCWIYDQTDGQILHGSDNVSEAIRDSCNYFFYSVADSLGIDALVEFAEDFGLGEPTGIELGETTGNMANPDNHEGVYDVDAWVYGDTLQAGIGQSDSLFTPLQLAEYCAAIANGGVRHSASILKSVRSFDYSQQLYEKQTEVLSRVESADYNFAAVQQGMYLLAHDVNSSSSDVYNAFNNYSYNGEYIGVAAKTGTSQLGEEKTNNAIFMCYAPFDDPEIAVAIVISRGHSGANCTSIAKDILDAYFSLSDRDTSAEGENALLR</sequence>
<evidence type="ECO:0000256" key="7">
    <source>
        <dbReference type="ARBA" id="ARBA00022984"/>
    </source>
</evidence>
<evidence type="ECO:0000256" key="10">
    <source>
        <dbReference type="ARBA" id="ARBA00023316"/>
    </source>
</evidence>
<dbReference type="AlphaFoldDB" id="A0A9D1FD71"/>
<accession>A0A9D1FD71</accession>
<dbReference type="Pfam" id="PF00905">
    <property type="entry name" value="Transpeptidase"/>
    <property type="match status" value="1"/>
</dbReference>
<dbReference type="Proteomes" id="UP000824001">
    <property type="component" value="Unassembled WGS sequence"/>
</dbReference>
<evidence type="ECO:0000256" key="8">
    <source>
        <dbReference type="ARBA" id="ARBA00022989"/>
    </source>
</evidence>
<evidence type="ECO:0000313" key="14">
    <source>
        <dbReference type="Proteomes" id="UP000824001"/>
    </source>
</evidence>